<feature type="region of interest" description="Disordered" evidence="6">
    <location>
        <begin position="223"/>
        <end position="254"/>
    </location>
</feature>
<comment type="subcellular location">
    <subcellularLocation>
        <location evidence="1">Nucleus</location>
        <location evidence="1">Nucleolus</location>
    </subcellularLocation>
</comment>
<comment type="caution">
    <text evidence="7">The sequence shown here is derived from an EMBL/GenBank/DDBJ whole genome shotgun (WGS) entry which is preliminary data.</text>
</comment>
<organism evidence="7 8">
    <name type="scientific">Syncephalastrum racemosum</name>
    <name type="common">Filamentous fungus</name>
    <dbReference type="NCBI Taxonomy" id="13706"/>
    <lineage>
        <taxon>Eukaryota</taxon>
        <taxon>Fungi</taxon>
        <taxon>Fungi incertae sedis</taxon>
        <taxon>Mucoromycota</taxon>
        <taxon>Mucoromycotina</taxon>
        <taxon>Mucoromycetes</taxon>
        <taxon>Mucorales</taxon>
        <taxon>Syncephalastraceae</taxon>
        <taxon>Syncephalastrum</taxon>
    </lineage>
</organism>
<dbReference type="OrthoDB" id="443772at2759"/>
<evidence type="ECO:0000313" key="8">
    <source>
        <dbReference type="Proteomes" id="UP000242180"/>
    </source>
</evidence>
<evidence type="ECO:0000256" key="6">
    <source>
        <dbReference type="SAM" id="MobiDB-lite"/>
    </source>
</evidence>
<dbReference type="GO" id="GO:0034399">
    <property type="term" value="C:nuclear periphery"/>
    <property type="evidence" value="ECO:0007669"/>
    <property type="project" value="EnsemblFungi"/>
</dbReference>
<keyword evidence="5" id="KW-0539">Nucleus</keyword>
<dbReference type="GO" id="GO:0005730">
    <property type="term" value="C:nucleolus"/>
    <property type="evidence" value="ECO:0007669"/>
    <property type="project" value="UniProtKB-SubCell"/>
</dbReference>
<protein>
    <submittedName>
        <fullName evidence="7">Eukaryotic rRNA processing protein EBP2-domain-containing protein</fullName>
    </submittedName>
</protein>
<accession>A0A1X2HGW3</accession>
<evidence type="ECO:0000256" key="1">
    <source>
        <dbReference type="ARBA" id="ARBA00004604"/>
    </source>
</evidence>
<dbReference type="PANTHER" id="PTHR13028">
    <property type="entry name" value="RRNA PROCESSING PROTEIN EBNA1-BINDING PROTEIN-RELATED"/>
    <property type="match status" value="1"/>
</dbReference>
<feature type="compositionally biased region" description="Acidic residues" evidence="6">
    <location>
        <begin position="32"/>
        <end position="44"/>
    </location>
</feature>
<dbReference type="GO" id="GO:0042802">
    <property type="term" value="F:identical protein binding"/>
    <property type="evidence" value="ECO:0007669"/>
    <property type="project" value="EnsemblFungi"/>
</dbReference>
<keyword evidence="8" id="KW-1185">Reference proteome</keyword>
<dbReference type="FunCoup" id="A0A1X2HGW3">
    <property type="interactions" value="547"/>
</dbReference>
<dbReference type="GO" id="GO:0000280">
    <property type="term" value="P:nuclear division"/>
    <property type="evidence" value="ECO:0007669"/>
    <property type="project" value="EnsemblFungi"/>
</dbReference>
<dbReference type="EMBL" id="MCGN01000004">
    <property type="protein sequence ID" value="ORY98139.1"/>
    <property type="molecule type" value="Genomic_DNA"/>
</dbReference>
<feature type="compositionally biased region" description="Basic and acidic residues" evidence="6">
    <location>
        <begin position="224"/>
        <end position="237"/>
    </location>
</feature>
<dbReference type="Pfam" id="PF05890">
    <property type="entry name" value="Ebp2"/>
    <property type="match status" value="1"/>
</dbReference>
<dbReference type="AlphaFoldDB" id="A0A1X2HGW3"/>
<proteinExistence type="inferred from homology"/>
<dbReference type="GO" id="GO:0042273">
    <property type="term" value="P:ribosomal large subunit biogenesis"/>
    <property type="evidence" value="ECO:0007669"/>
    <property type="project" value="EnsemblFungi"/>
</dbReference>
<dbReference type="STRING" id="13706.A0A1X2HGW3"/>
<feature type="compositionally biased region" description="Basic residues" evidence="6">
    <location>
        <begin position="1"/>
        <end position="11"/>
    </location>
</feature>
<name>A0A1X2HGW3_SYNRA</name>
<evidence type="ECO:0000313" key="7">
    <source>
        <dbReference type="EMBL" id="ORY98139.1"/>
    </source>
</evidence>
<feature type="compositionally biased region" description="Acidic residues" evidence="6">
    <location>
        <begin position="55"/>
        <end position="105"/>
    </location>
</feature>
<comment type="similarity">
    <text evidence="2">Belongs to the EBP2 family.</text>
</comment>
<evidence type="ECO:0000256" key="4">
    <source>
        <dbReference type="ARBA" id="ARBA00023054"/>
    </source>
</evidence>
<feature type="region of interest" description="Disordered" evidence="6">
    <location>
        <begin position="290"/>
        <end position="358"/>
    </location>
</feature>
<keyword evidence="4" id="KW-0175">Coiled coil</keyword>
<gene>
    <name evidence="7" type="ORF">BCR43DRAFT_490931</name>
</gene>
<feature type="compositionally biased region" description="Basic residues" evidence="6">
    <location>
        <begin position="349"/>
        <end position="358"/>
    </location>
</feature>
<feature type="region of interest" description="Disordered" evidence="6">
    <location>
        <begin position="1"/>
        <end position="123"/>
    </location>
</feature>
<feature type="compositionally biased region" description="Basic and acidic residues" evidence="6">
    <location>
        <begin position="12"/>
        <end position="22"/>
    </location>
</feature>
<dbReference type="PANTHER" id="PTHR13028:SF0">
    <property type="entry name" value="RRNA-PROCESSING PROTEIN EBP2-RELATED"/>
    <property type="match status" value="1"/>
</dbReference>
<evidence type="ECO:0000256" key="2">
    <source>
        <dbReference type="ARBA" id="ARBA00007336"/>
    </source>
</evidence>
<reference evidence="7 8" key="1">
    <citation type="submission" date="2016-07" db="EMBL/GenBank/DDBJ databases">
        <title>Pervasive Adenine N6-methylation of Active Genes in Fungi.</title>
        <authorList>
            <consortium name="DOE Joint Genome Institute"/>
            <person name="Mondo S.J."/>
            <person name="Dannebaum R.O."/>
            <person name="Kuo R.C."/>
            <person name="Labutti K."/>
            <person name="Haridas S."/>
            <person name="Kuo A."/>
            <person name="Salamov A."/>
            <person name="Ahrendt S.R."/>
            <person name="Lipzen A."/>
            <person name="Sullivan W."/>
            <person name="Andreopoulos W.B."/>
            <person name="Clum A."/>
            <person name="Lindquist E."/>
            <person name="Daum C."/>
            <person name="Ramamoorthy G.K."/>
            <person name="Gryganskyi A."/>
            <person name="Culley D."/>
            <person name="Magnuson J.K."/>
            <person name="James T.Y."/>
            <person name="O'Malley M.A."/>
            <person name="Stajich J.E."/>
            <person name="Spatafora J.W."/>
            <person name="Visel A."/>
            <person name="Grigoriev I.V."/>
        </authorList>
    </citation>
    <scope>NUCLEOTIDE SEQUENCE [LARGE SCALE GENOMIC DNA]</scope>
    <source>
        <strain evidence="7 8">NRRL 2496</strain>
    </source>
</reference>
<dbReference type="OMA" id="WIETMTI"/>
<evidence type="ECO:0000256" key="5">
    <source>
        <dbReference type="ARBA" id="ARBA00023242"/>
    </source>
</evidence>
<dbReference type="GO" id="GO:0006364">
    <property type="term" value="P:rRNA processing"/>
    <property type="evidence" value="ECO:0007669"/>
    <property type="project" value="EnsemblFungi"/>
</dbReference>
<dbReference type="Proteomes" id="UP000242180">
    <property type="component" value="Unassembled WGS sequence"/>
</dbReference>
<keyword evidence="3" id="KW-0690">Ribosome biogenesis</keyword>
<evidence type="ECO:0000256" key="3">
    <source>
        <dbReference type="ARBA" id="ARBA00022517"/>
    </source>
</evidence>
<dbReference type="InterPro" id="IPR008610">
    <property type="entry name" value="Ebp2"/>
</dbReference>
<dbReference type="InParanoid" id="A0A1X2HGW3"/>
<sequence length="358" mass="41190">MVGRKLSKSKLRRAEQRHKAALKEAAIVDSISDNEEFTDDEEENQAPQNGSLVLDEAEVSDEEEVSDDEEEDLDESEDESEDEEEEEEEEEESDDEELESEEETEQVQPKKYKNKRDPNRAMYRDDAAMEKLIEKIRLKDLPFIETMTVTSSKPTLVEDPEDDMKRELAFYQQALEAAHIGRAKIIEAGVPFSRPDDYFAEMVKSDEHMAKVRQRLLNQNARIKASEDAKRQRDLKKFGKKVQVQRQLERQKEKSETLDKIKQLKRKRKEGGADLTLDDDFDVALDANKAKKAKKEEKKQPQKSKKREAKDARYGMGGKKRNKKTNTAESSAALGNYNKMKGKPIYLGKGKKTGAKRK</sequence>
<dbReference type="GO" id="GO:0030687">
    <property type="term" value="C:preribosome, large subunit precursor"/>
    <property type="evidence" value="ECO:0007669"/>
    <property type="project" value="EnsemblFungi"/>
</dbReference>